<dbReference type="RefSeq" id="WP_097080091.1">
    <property type="nucleotide sequence ID" value="NZ_BAABHT010000017.1"/>
</dbReference>
<evidence type="ECO:0000313" key="1">
    <source>
        <dbReference type="EMBL" id="SNX46350.1"/>
    </source>
</evidence>
<protein>
    <submittedName>
        <fullName evidence="1">Uncharacterized protein</fullName>
    </submittedName>
</protein>
<proteinExistence type="predicted"/>
<accession>A0A240EEJ4</accession>
<dbReference type="Proteomes" id="UP000219042">
    <property type="component" value="Unassembled WGS sequence"/>
</dbReference>
<keyword evidence="2" id="KW-1185">Reference proteome</keyword>
<dbReference type="AlphaFoldDB" id="A0A240EEJ4"/>
<reference evidence="2" key="1">
    <citation type="submission" date="2016-09" db="EMBL/GenBank/DDBJ databases">
        <authorList>
            <person name="Varghese N."/>
            <person name="Submissions S."/>
        </authorList>
    </citation>
    <scope>NUCLEOTIDE SEQUENCE [LARGE SCALE GENOMIC DNA]</scope>
    <source>
        <strain evidence="2">ANC 4466</strain>
    </source>
</reference>
<gene>
    <name evidence="1" type="ORF">SAMN05421731_11097</name>
</gene>
<name>A0A240EEJ4_9GAMM</name>
<dbReference type="EMBL" id="OANT01000010">
    <property type="protein sequence ID" value="SNX46350.1"/>
    <property type="molecule type" value="Genomic_DNA"/>
</dbReference>
<evidence type="ECO:0000313" key="2">
    <source>
        <dbReference type="Proteomes" id="UP000219042"/>
    </source>
</evidence>
<organism evidence="1 2">
    <name type="scientific">Acinetobacter puyangensis</name>
    <dbReference type="NCBI Taxonomy" id="1096779"/>
    <lineage>
        <taxon>Bacteria</taxon>
        <taxon>Pseudomonadati</taxon>
        <taxon>Pseudomonadota</taxon>
        <taxon>Gammaproteobacteria</taxon>
        <taxon>Moraxellales</taxon>
        <taxon>Moraxellaceae</taxon>
        <taxon>Acinetobacter</taxon>
    </lineage>
</organism>
<sequence>MTSLTIHLPDDLADEAKRKGLLDPVQVTELIRQAVNNPKATDDQKTLLQQTSGSLQIKTRFALGLMSDQNVWVSDDFGDPLDERFNSLES</sequence>